<dbReference type="GO" id="GO:0005737">
    <property type="term" value="C:cytoplasm"/>
    <property type="evidence" value="ECO:0007669"/>
    <property type="project" value="TreeGrafter"/>
</dbReference>
<reference evidence="1 2" key="1">
    <citation type="submission" date="2016-07" db="EMBL/GenBank/DDBJ databases">
        <title>Draft genome of the white-rot fungus Obba rivulosa 3A-2.</title>
        <authorList>
            <consortium name="DOE Joint Genome Institute"/>
            <person name="Miettinen O."/>
            <person name="Riley R."/>
            <person name="Acob R."/>
            <person name="Barry K."/>
            <person name="Cullen D."/>
            <person name="De Vries R."/>
            <person name="Hainaut M."/>
            <person name="Hatakka A."/>
            <person name="Henrissat B."/>
            <person name="Hilden K."/>
            <person name="Kuo R."/>
            <person name="Labutti K."/>
            <person name="Lipzen A."/>
            <person name="Makela M.R."/>
            <person name="Sandor L."/>
            <person name="Spatafora J.W."/>
            <person name="Grigoriev I.V."/>
            <person name="Hibbett D.S."/>
        </authorList>
    </citation>
    <scope>NUCLEOTIDE SEQUENCE [LARGE SCALE GENOMIC DNA]</scope>
    <source>
        <strain evidence="1 2">3A-2</strain>
    </source>
</reference>
<dbReference type="OrthoDB" id="19014at2759"/>
<dbReference type="Proteomes" id="UP000250043">
    <property type="component" value="Unassembled WGS sequence"/>
</dbReference>
<evidence type="ECO:0000313" key="2">
    <source>
        <dbReference type="Proteomes" id="UP000250043"/>
    </source>
</evidence>
<organism evidence="1 2">
    <name type="scientific">Obba rivulosa</name>
    <dbReference type="NCBI Taxonomy" id="1052685"/>
    <lineage>
        <taxon>Eukaryota</taxon>
        <taxon>Fungi</taxon>
        <taxon>Dikarya</taxon>
        <taxon>Basidiomycota</taxon>
        <taxon>Agaricomycotina</taxon>
        <taxon>Agaricomycetes</taxon>
        <taxon>Polyporales</taxon>
        <taxon>Gelatoporiaceae</taxon>
        <taxon>Obba</taxon>
    </lineage>
</organism>
<dbReference type="InterPro" id="IPR029063">
    <property type="entry name" value="SAM-dependent_MTases_sf"/>
</dbReference>
<sequence>ISVLYIGFGLGVIDSYFQGHEPANHTIIETHPHCLKFMRENGWYDKPNVRILEGRWQDFIGRFDVVYHDTFQEGYPGHLEIIRCIPRLLSGPKSRFSFFHG</sequence>
<accession>A0A8E2DET9</accession>
<keyword evidence="2" id="KW-1185">Reference proteome</keyword>
<feature type="non-terminal residue" evidence="1">
    <location>
        <position position="101"/>
    </location>
</feature>
<proteinExistence type="predicted"/>
<dbReference type="EMBL" id="KV722732">
    <property type="protein sequence ID" value="OCH84057.1"/>
    <property type="molecule type" value="Genomic_DNA"/>
</dbReference>
<dbReference type="PANTHER" id="PTHR32379">
    <property type="entry name" value="GUANIDINOACETATE N-METHYLTRANSFERASE"/>
    <property type="match status" value="1"/>
</dbReference>
<dbReference type="AlphaFoldDB" id="A0A8E2DET9"/>
<dbReference type="PANTHER" id="PTHR32379:SF1">
    <property type="entry name" value="GUANIDINOACETATE N-METHYLTRANSFERASE"/>
    <property type="match status" value="1"/>
</dbReference>
<dbReference type="SUPFAM" id="SSF53335">
    <property type="entry name" value="S-adenosyl-L-methionine-dependent methyltransferases"/>
    <property type="match status" value="1"/>
</dbReference>
<dbReference type="GO" id="GO:0019702">
    <property type="term" value="F:protein arginine N5-methyltransferase activity"/>
    <property type="evidence" value="ECO:0007669"/>
    <property type="project" value="TreeGrafter"/>
</dbReference>
<dbReference type="Gene3D" id="3.40.50.150">
    <property type="entry name" value="Vaccinia Virus protein VP39"/>
    <property type="match status" value="1"/>
</dbReference>
<protein>
    <submittedName>
        <fullName evidence="1">Uncharacterized protein</fullName>
    </submittedName>
</protein>
<evidence type="ECO:0000313" key="1">
    <source>
        <dbReference type="EMBL" id="OCH84057.1"/>
    </source>
</evidence>
<dbReference type="InterPro" id="IPR051038">
    <property type="entry name" value="RMT2/GAMT_Mtase"/>
</dbReference>
<dbReference type="GO" id="GO:0005634">
    <property type="term" value="C:nucleus"/>
    <property type="evidence" value="ECO:0007669"/>
    <property type="project" value="TreeGrafter"/>
</dbReference>
<feature type="non-terminal residue" evidence="1">
    <location>
        <position position="1"/>
    </location>
</feature>
<gene>
    <name evidence="1" type="ORF">OBBRIDRAFT_715979</name>
</gene>
<name>A0A8E2DET9_9APHY</name>